<reference evidence="2" key="1">
    <citation type="journal article" date="2014" name="Science">
        <title>Ancient hybridizations among the ancestral genomes of bread wheat.</title>
        <authorList>
            <consortium name="International Wheat Genome Sequencing Consortium,"/>
            <person name="Marcussen T."/>
            <person name="Sandve S.R."/>
            <person name="Heier L."/>
            <person name="Spannagl M."/>
            <person name="Pfeifer M."/>
            <person name="Jakobsen K.S."/>
            <person name="Wulff B.B."/>
            <person name="Steuernagel B."/>
            <person name="Mayer K.F."/>
            <person name="Olsen O.A."/>
        </authorList>
    </citation>
    <scope>NUCLEOTIDE SEQUENCE [LARGE SCALE GENOMIC DNA]</scope>
    <source>
        <strain evidence="2">cv. AL8/78</strain>
    </source>
</reference>
<protein>
    <submittedName>
        <fullName evidence="1">Uncharacterized protein</fullName>
    </submittedName>
</protein>
<keyword evidence="2" id="KW-1185">Reference proteome</keyword>
<name>A0A453NVM4_AEGTS</name>
<sequence>MLQFCSVDCWTEPEKRPSCQEILTRLLDCEYTLC</sequence>
<organism evidence="1 2">
    <name type="scientific">Aegilops tauschii subsp. strangulata</name>
    <name type="common">Goatgrass</name>
    <dbReference type="NCBI Taxonomy" id="200361"/>
    <lineage>
        <taxon>Eukaryota</taxon>
        <taxon>Viridiplantae</taxon>
        <taxon>Streptophyta</taxon>
        <taxon>Embryophyta</taxon>
        <taxon>Tracheophyta</taxon>
        <taxon>Spermatophyta</taxon>
        <taxon>Magnoliopsida</taxon>
        <taxon>Liliopsida</taxon>
        <taxon>Poales</taxon>
        <taxon>Poaceae</taxon>
        <taxon>BOP clade</taxon>
        <taxon>Pooideae</taxon>
        <taxon>Triticodae</taxon>
        <taxon>Triticeae</taxon>
        <taxon>Triticinae</taxon>
        <taxon>Aegilops</taxon>
    </lineage>
</organism>
<evidence type="ECO:0000313" key="2">
    <source>
        <dbReference type="Proteomes" id="UP000015105"/>
    </source>
</evidence>
<reference evidence="2" key="2">
    <citation type="journal article" date="2017" name="Nat. Plants">
        <title>The Aegilops tauschii genome reveals multiple impacts of transposons.</title>
        <authorList>
            <person name="Zhao G."/>
            <person name="Zou C."/>
            <person name="Li K."/>
            <person name="Wang K."/>
            <person name="Li T."/>
            <person name="Gao L."/>
            <person name="Zhang X."/>
            <person name="Wang H."/>
            <person name="Yang Z."/>
            <person name="Liu X."/>
            <person name="Jiang W."/>
            <person name="Mao L."/>
            <person name="Kong X."/>
            <person name="Jiao Y."/>
            <person name="Jia J."/>
        </authorList>
    </citation>
    <scope>NUCLEOTIDE SEQUENCE [LARGE SCALE GENOMIC DNA]</scope>
    <source>
        <strain evidence="2">cv. AL8/78</strain>
    </source>
</reference>
<dbReference type="Gramene" id="AET6Gv20492300.40">
    <property type="protein sequence ID" value="AET6Gv20492300.40"/>
    <property type="gene ID" value="AET6Gv20492300"/>
</dbReference>
<proteinExistence type="predicted"/>
<dbReference type="EnsemblPlants" id="AET6Gv20492300.40">
    <property type="protein sequence ID" value="AET6Gv20492300.40"/>
    <property type="gene ID" value="AET6Gv20492300"/>
</dbReference>
<reference evidence="1" key="4">
    <citation type="submission" date="2019-03" db="UniProtKB">
        <authorList>
            <consortium name="EnsemblPlants"/>
        </authorList>
    </citation>
    <scope>IDENTIFICATION</scope>
</reference>
<evidence type="ECO:0000313" key="1">
    <source>
        <dbReference type="EnsemblPlants" id="AET6Gv20492300.40"/>
    </source>
</evidence>
<accession>A0A453NVM4</accession>
<reference evidence="1" key="3">
    <citation type="journal article" date="2017" name="Nature">
        <title>Genome sequence of the progenitor of the wheat D genome Aegilops tauschii.</title>
        <authorList>
            <person name="Luo M.C."/>
            <person name="Gu Y.Q."/>
            <person name="Puiu D."/>
            <person name="Wang H."/>
            <person name="Twardziok S.O."/>
            <person name="Deal K.R."/>
            <person name="Huo N."/>
            <person name="Zhu T."/>
            <person name="Wang L."/>
            <person name="Wang Y."/>
            <person name="McGuire P.E."/>
            <person name="Liu S."/>
            <person name="Long H."/>
            <person name="Ramasamy R.K."/>
            <person name="Rodriguez J.C."/>
            <person name="Van S.L."/>
            <person name="Yuan L."/>
            <person name="Wang Z."/>
            <person name="Xia Z."/>
            <person name="Xiao L."/>
            <person name="Anderson O.D."/>
            <person name="Ouyang S."/>
            <person name="Liang Y."/>
            <person name="Zimin A.V."/>
            <person name="Pertea G."/>
            <person name="Qi P."/>
            <person name="Bennetzen J.L."/>
            <person name="Dai X."/>
            <person name="Dawson M.W."/>
            <person name="Muller H.G."/>
            <person name="Kugler K."/>
            <person name="Rivarola-Duarte L."/>
            <person name="Spannagl M."/>
            <person name="Mayer K.F.X."/>
            <person name="Lu F.H."/>
            <person name="Bevan M.W."/>
            <person name="Leroy P."/>
            <person name="Li P."/>
            <person name="You F.M."/>
            <person name="Sun Q."/>
            <person name="Liu Z."/>
            <person name="Lyons E."/>
            <person name="Wicker T."/>
            <person name="Salzberg S.L."/>
            <person name="Devos K.M."/>
            <person name="Dvorak J."/>
        </authorList>
    </citation>
    <scope>NUCLEOTIDE SEQUENCE [LARGE SCALE GENOMIC DNA]</scope>
    <source>
        <strain evidence="1">cv. AL8/78</strain>
    </source>
</reference>
<dbReference type="AlphaFoldDB" id="A0A453NVM4"/>
<reference evidence="1" key="5">
    <citation type="journal article" date="2021" name="G3 (Bethesda)">
        <title>Aegilops tauschii genome assembly Aet v5.0 features greater sequence contiguity and improved annotation.</title>
        <authorList>
            <person name="Wang L."/>
            <person name="Zhu T."/>
            <person name="Rodriguez J.C."/>
            <person name="Deal K.R."/>
            <person name="Dubcovsky J."/>
            <person name="McGuire P.E."/>
            <person name="Lux T."/>
            <person name="Spannagl M."/>
            <person name="Mayer K.F.X."/>
            <person name="Baldrich P."/>
            <person name="Meyers B.C."/>
            <person name="Huo N."/>
            <person name="Gu Y.Q."/>
            <person name="Zhou H."/>
            <person name="Devos K.M."/>
            <person name="Bennetzen J.L."/>
            <person name="Unver T."/>
            <person name="Budak H."/>
            <person name="Gulick P.J."/>
            <person name="Galiba G."/>
            <person name="Kalapos B."/>
            <person name="Nelson D.R."/>
            <person name="Li P."/>
            <person name="You F.M."/>
            <person name="Luo M.C."/>
            <person name="Dvorak J."/>
        </authorList>
    </citation>
    <scope>NUCLEOTIDE SEQUENCE [LARGE SCALE GENOMIC DNA]</scope>
    <source>
        <strain evidence="1">cv. AL8/78</strain>
    </source>
</reference>
<dbReference type="Proteomes" id="UP000015105">
    <property type="component" value="Chromosome 6D"/>
</dbReference>